<gene>
    <name evidence="1" type="ORF">SAMN05216223_13030</name>
</gene>
<dbReference type="RefSeq" id="WP_103890784.1">
    <property type="nucleotide sequence ID" value="NZ_FNVU01000030.1"/>
</dbReference>
<protein>
    <submittedName>
        <fullName evidence="1">Uncharacterized protein</fullName>
    </submittedName>
</protein>
<dbReference type="Proteomes" id="UP000236754">
    <property type="component" value="Unassembled WGS sequence"/>
</dbReference>
<dbReference type="OrthoDB" id="4234784at2"/>
<organism evidence="1 2">
    <name type="scientific">Actinacidiphila yanglinensis</name>
    <dbReference type="NCBI Taxonomy" id="310779"/>
    <lineage>
        <taxon>Bacteria</taxon>
        <taxon>Bacillati</taxon>
        <taxon>Actinomycetota</taxon>
        <taxon>Actinomycetes</taxon>
        <taxon>Kitasatosporales</taxon>
        <taxon>Streptomycetaceae</taxon>
        <taxon>Actinacidiphila</taxon>
    </lineage>
</organism>
<name>A0A1H6ECA6_9ACTN</name>
<evidence type="ECO:0000313" key="1">
    <source>
        <dbReference type="EMBL" id="SEG94415.1"/>
    </source>
</evidence>
<reference evidence="1 2" key="1">
    <citation type="submission" date="2016-10" db="EMBL/GenBank/DDBJ databases">
        <authorList>
            <person name="de Groot N.N."/>
        </authorList>
    </citation>
    <scope>NUCLEOTIDE SEQUENCE [LARGE SCALE GENOMIC DNA]</scope>
    <source>
        <strain evidence="1 2">CGMCC 4.2023</strain>
    </source>
</reference>
<evidence type="ECO:0000313" key="2">
    <source>
        <dbReference type="Proteomes" id="UP000236754"/>
    </source>
</evidence>
<dbReference type="AlphaFoldDB" id="A0A1H6ECA6"/>
<dbReference type="EMBL" id="FNVU01000030">
    <property type="protein sequence ID" value="SEG94415.1"/>
    <property type="molecule type" value="Genomic_DNA"/>
</dbReference>
<accession>A0A1H6ECA6</accession>
<sequence length="107" mass="11662">MSADNGGHGPMVDNPWRQQLVTLRGDLLKEMHELRALLKGPCADVGQGETWVGPAADAWHAEAEGRRTDILAQLGRLVPLVDAEIRTCPEQVTLGEAKSLRIDLLQS</sequence>
<keyword evidence="2" id="KW-1185">Reference proteome</keyword>
<proteinExistence type="predicted"/>